<evidence type="ECO:0008006" key="4">
    <source>
        <dbReference type="Google" id="ProtNLM"/>
    </source>
</evidence>
<dbReference type="EMBL" id="KZ613777">
    <property type="protein sequence ID" value="PMD63927.1"/>
    <property type="molecule type" value="Genomic_DNA"/>
</dbReference>
<evidence type="ECO:0000313" key="3">
    <source>
        <dbReference type="Proteomes" id="UP000235371"/>
    </source>
</evidence>
<reference evidence="2 3" key="1">
    <citation type="submission" date="2016-04" db="EMBL/GenBank/DDBJ databases">
        <title>A degradative enzymes factory behind the ericoid mycorrhizal symbiosis.</title>
        <authorList>
            <consortium name="DOE Joint Genome Institute"/>
            <person name="Martino E."/>
            <person name="Morin E."/>
            <person name="Grelet G."/>
            <person name="Kuo A."/>
            <person name="Kohler A."/>
            <person name="Daghino S."/>
            <person name="Barry K."/>
            <person name="Choi C."/>
            <person name="Cichocki N."/>
            <person name="Clum A."/>
            <person name="Copeland A."/>
            <person name="Hainaut M."/>
            <person name="Haridas S."/>
            <person name="Labutti K."/>
            <person name="Lindquist E."/>
            <person name="Lipzen A."/>
            <person name="Khouja H.-R."/>
            <person name="Murat C."/>
            <person name="Ohm R."/>
            <person name="Olson A."/>
            <person name="Spatafora J."/>
            <person name="Veneault-Fourrey C."/>
            <person name="Henrissat B."/>
            <person name="Grigoriev I."/>
            <person name="Martin F."/>
            <person name="Perotto S."/>
        </authorList>
    </citation>
    <scope>NUCLEOTIDE SEQUENCE [LARGE SCALE GENOMIC DNA]</scope>
    <source>
        <strain evidence="2 3">E</strain>
    </source>
</reference>
<dbReference type="InParanoid" id="A0A2J6TLP8"/>
<protein>
    <recommendedName>
        <fullName evidence="4">Secreted protein</fullName>
    </recommendedName>
</protein>
<keyword evidence="3" id="KW-1185">Reference proteome</keyword>
<dbReference type="AlphaFoldDB" id="A0A2J6TLP8"/>
<keyword evidence="1" id="KW-0732">Signal</keyword>
<accession>A0A2J6TLP8</accession>
<feature type="signal peptide" evidence="1">
    <location>
        <begin position="1"/>
        <end position="31"/>
    </location>
</feature>
<feature type="chain" id="PRO_5014317055" description="Secreted protein" evidence="1">
    <location>
        <begin position="32"/>
        <end position="80"/>
    </location>
</feature>
<dbReference type="Proteomes" id="UP000235371">
    <property type="component" value="Unassembled WGS sequence"/>
</dbReference>
<gene>
    <name evidence="2" type="ORF">K444DRAFT_316474</name>
</gene>
<dbReference type="GeneID" id="36579933"/>
<proteinExistence type="predicted"/>
<name>A0A2J6TLP8_9HELO</name>
<evidence type="ECO:0000256" key="1">
    <source>
        <dbReference type="SAM" id="SignalP"/>
    </source>
</evidence>
<evidence type="ECO:0000313" key="2">
    <source>
        <dbReference type="EMBL" id="PMD63927.1"/>
    </source>
</evidence>
<sequence length="80" mass="8941">MPTLRKGKFFSLRFFWLLLLLLLAGEAVCAAGEALPEAQRGFFVWSGGFLPKRDPLTACPTARPNFKISDSGQRRNRGRS</sequence>
<dbReference type="RefSeq" id="XP_024740831.1">
    <property type="nucleotide sequence ID" value="XM_024871851.1"/>
</dbReference>
<organism evidence="2 3">
    <name type="scientific">Hyaloscypha bicolor E</name>
    <dbReference type="NCBI Taxonomy" id="1095630"/>
    <lineage>
        <taxon>Eukaryota</taxon>
        <taxon>Fungi</taxon>
        <taxon>Dikarya</taxon>
        <taxon>Ascomycota</taxon>
        <taxon>Pezizomycotina</taxon>
        <taxon>Leotiomycetes</taxon>
        <taxon>Helotiales</taxon>
        <taxon>Hyaloscyphaceae</taxon>
        <taxon>Hyaloscypha</taxon>
        <taxon>Hyaloscypha bicolor</taxon>
    </lineage>
</organism>